<evidence type="ECO:0000313" key="1">
    <source>
        <dbReference type="EMBL" id="MDH6063921.1"/>
    </source>
</evidence>
<dbReference type="Pfam" id="PF09519">
    <property type="entry name" value="RE_HindVP"/>
    <property type="match status" value="1"/>
</dbReference>
<keyword evidence="1" id="KW-0540">Nuclease</keyword>
<dbReference type="InterPro" id="IPR019044">
    <property type="entry name" value="Restrct_endonuc_II_HindVP"/>
</dbReference>
<name>A0AA43GY51_9CYAN</name>
<keyword evidence="1" id="KW-0378">Hydrolase</keyword>
<keyword evidence="1" id="KW-0255">Endonuclease</keyword>
<organism evidence="1 2">
    <name type="scientific">Umezakia ovalisporum FSS-62</name>
    <dbReference type="NCBI Taxonomy" id="2971776"/>
    <lineage>
        <taxon>Bacteria</taxon>
        <taxon>Bacillati</taxon>
        <taxon>Cyanobacteriota</taxon>
        <taxon>Cyanophyceae</taxon>
        <taxon>Nostocales</taxon>
        <taxon>Nodulariaceae</taxon>
        <taxon>Umezakia</taxon>
    </lineage>
</organism>
<reference evidence="1 2" key="1">
    <citation type="journal article" date="2023" name="J. Phycol.">
        <title>Chrysosporum ovalisporum is synonymous with the true-branching cyanobacterium Umezakia natans (Nostocales/Aphanizomenonaceae).</title>
        <authorList>
            <person name="McGregor G.B."/>
            <person name="Sendall B.C."/>
            <person name="Niiyama Y."/>
            <person name="Tuji A."/>
            <person name="Willis A."/>
        </authorList>
    </citation>
    <scope>NUCLEOTIDE SEQUENCE [LARGE SCALE GENOMIC DNA]</scope>
    <source>
        <strain evidence="1 2">FSS-62</strain>
    </source>
</reference>
<sequence length="380" mass="42776">MPNNQIKPGLFGLDFTNRDFTKPNYWGKNQFNSSFPASLACYMYSKGIKPVYLRLDKSKNVAHAEISLPELFGLAPLSNELHFAFETTFSIYVAYAKGTVPRADLVTMNRSLNPPQLLRALEVKLTALPDNTTYQLGEENYGCEIVVRPDTIVYLALGLAQVYRDERDDLINLLDVVNVDDWEEINDVLPHIGSMANAIDGALIAKINEQLPFLMQPIWKTDGKSQVLAEQCFDMFIWSDFGFTRLFTNTALRENAKGITRNARSVVWLFKMLYDFAQNGSIDFKSIIDRLTYNTKNDKAFSVSGAVTNPFMRCPQLTTPRVNKNTIKEIILGGGQNYLSPERRLDAAILNTPGLFDDTAGLFVDSASLENCEDLEDEDN</sequence>
<comment type="caution">
    <text evidence="1">The sequence shown here is derived from an EMBL/GenBank/DDBJ whole genome shotgun (WGS) entry which is preliminary data.</text>
</comment>
<dbReference type="GO" id="GO:0003677">
    <property type="term" value="F:DNA binding"/>
    <property type="evidence" value="ECO:0007669"/>
    <property type="project" value="InterPro"/>
</dbReference>
<dbReference type="GO" id="GO:0009307">
    <property type="term" value="P:DNA restriction-modification system"/>
    <property type="evidence" value="ECO:0007669"/>
    <property type="project" value="InterPro"/>
</dbReference>
<gene>
    <name evidence="1" type="ORF">NWP23_09105</name>
</gene>
<dbReference type="EC" id="3.1.21.-" evidence="1"/>
<protein>
    <submittedName>
        <fullName evidence="1">HindVP family restriction endonuclease</fullName>
        <ecNumber evidence="1">3.1.21.-</ecNumber>
    </submittedName>
</protein>
<evidence type="ECO:0000313" key="2">
    <source>
        <dbReference type="Proteomes" id="UP001159370"/>
    </source>
</evidence>
<dbReference type="AlphaFoldDB" id="A0AA43GY51"/>
<dbReference type="RefSeq" id="WP_280657498.1">
    <property type="nucleotide sequence ID" value="NZ_JANQDL010000064.1"/>
</dbReference>
<proteinExistence type="predicted"/>
<dbReference type="Proteomes" id="UP001159370">
    <property type="component" value="Unassembled WGS sequence"/>
</dbReference>
<dbReference type="EMBL" id="JANQDL010000064">
    <property type="protein sequence ID" value="MDH6063921.1"/>
    <property type="molecule type" value="Genomic_DNA"/>
</dbReference>
<accession>A0AA43GY51</accession>
<dbReference type="GO" id="GO:0009036">
    <property type="term" value="F:type II site-specific deoxyribonuclease activity"/>
    <property type="evidence" value="ECO:0007669"/>
    <property type="project" value="InterPro"/>
</dbReference>